<dbReference type="EC" id="2.1.1.63" evidence="9"/>
<evidence type="ECO:0000256" key="8">
    <source>
        <dbReference type="ARBA" id="ARBA00049348"/>
    </source>
</evidence>
<keyword evidence="13" id="KW-1185">Reference proteome</keyword>
<dbReference type="InterPro" id="IPR001497">
    <property type="entry name" value="MethylDNA_cys_MeTrfase_AS"/>
</dbReference>
<dbReference type="CDD" id="cd06445">
    <property type="entry name" value="ATase"/>
    <property type="match status" value="1"/>
</dbReference>
<feature type="domain" description="Methylated-DNA-[protein]-cysteine S-methyltransferase DNA binding" evidence="10">
    <location>
        <begin position="75"/>
        <end position="154"/>
    </location>
</feature>
<gene>
    <name evidence="12" type="ORF">GJ688_13475</name>
</gene>
<dbReference type="InterPro" id="IPR036388">
    <property type="entry name" value="WH-like_DNA-bd_sf"/>
</dbReference>
<evidence type="ECO:0000256" key="6">
    <source>
        <dbReference type="ARBA" id="ARBA00022763"/>
    </source>
</evidence>
<evidence type="ECO:0000256" key="4">
    <source>
        <dbReference type="ARBA" id="ARBA00022603"/>
    </source>
</evidence>
<dbReference type="GO" id="GO:0006307">
    <property type="term" value="P:DNA alkylation repair"/>
    <property type="evidence" value="ECO:0007669"/>
    <property type="project" value="UniProtKB-UniRule"/>
</dbReference>
<dbReference type="InterPro" id="IPR036631">
    <property type="entry name" value="MGMT_N_sf"/>
</dbReference>
<dbReference type="PROSITE" id="PS00374">
    <property type="entry name" value="MGMT"/>
    <property type="match status" value="1"/>
</dbReference>
<dbReference type="FunFam" id="1.10.10.10:FF:000214">
    <property type="entry name" value="Methylated-DNA--protein-cysteine methyltransferase"/>
    <property type="match status" value="1"/>
</dbReference>
<dbReference type="Gene3D" id="1.10.10.10">
    <property type="entry name" value="Winged helix-like DNA-binding domain superfamily/Winged helix DNA-binding domain"/>
    <property type="match status" value="1"/>
</dbReference>
<dbReference type="InterPro" id="IPR014048">
    <property type="entry name" value="MethylDNA_cys_MeTrfase_DNA-bd"/>
</dbReference>
<dbReference type="InterPro" id="IPR008332">
    <property type="entry name" value="MethylG_MeTrfase_N"/>
</dbReference>
<keyword evidence="3 9" id="KW-0963">Cytoplasm</keyword>
<dbReference type="Proteomes" id="UP000430670">
    <property type="component" value="Unassembled WGS sequence"/>
</dbReference>
<evidence type="ECO:0000256" key="7">
    <source>
        <dbReference type="ARBA" id="ARBA00023204"/>
    </source>
</evidence>
<evidence type="ECO:0000256" key="5">
    <source>
        <dbReference type="ARBA" id="ARBA00022679"/>
    </source>
</evidence>
<dbReference type="GO" id="GO:0003908">
    <property type="term" value="F:methylated-DNA-[protein]-cysteine S-methyltransferase activity"/>
    <property type="evidence" value="ECO:0007669"/>
    <property type="project" value="UniProtKB-UniRule"/>
</dbReference>
<evidence type="ECO:0000259" key="11">
    <source>
        <dbReference type="Pfam" id="PF02870"/>
    </source>
</evidence>
<dbReference type="EMBL" id="WNKU01000017">
    <property type="protein sequence ID" value="MTV49985.1"/>
    <property type="molecule type" value="Genomic_DNA"/>
</dbReference>
<evidence type="ECO:0000256" key="1">
    <source>
        <dbReference type="ARBA" id="ARBA00001286"/>
    </source>
</evidence>
<dbReference type="GO" id="GO:0005737">
    <property type="term" value="C:cytoplasm"/>
    <property type="evidence" value="ECO:0007669"/>
    <property type="project" value="UniProtKB-SubCell"/>
</dbReference>
<comment type="function">
    <text evidence="9">Involved in the cellular defense against the biological effects of O6-methylguanine (O6-MeG) and O4-methylthymine (O4-MeT) in DNA. Repairs the methylated nucleobase in DNA by stoichiometrically transferring the methyl group to a cysteine residue in the enzyme. This is a suicide reaction: the enzyme is irreversibly inactivated.</text>
</comment>
<dbReference type="GO" id="GO:0032259">
    <property type="term" value="P:methylation"/>
    <property type="evidence" value="ECO:0007669"/>
    <property type="project" value="UniProtKB-KW"/>
</dbReference>
<reference evidence="12 13" key="1">
    <citation type="submission" date="2019-11" db="EMBL/GenBank/DDBJ databases">
        <title>Whole-genome sequence of a the green, strictly anaerobic photosynthetic bacterium Heliobacillus mobilis DSM 6151.</title>
        <authorList>
            <person name="Kyndt J.A."/>
            <person name="Meyer T.E."/>
        </authorList>
    </citation>
    <scope>NUCLEOTIDE SEQUENCE [LARGE SCALE GENOMIC DNA]</scope>
    <source>
        <strain evidence="12 13">DSM 6151</strain>
    </source>
</reference>
<dbReference type="SUPFAM" id="SSF53155">
    <property type="entry name" value="Methylated DNA-protein cysteine methyltransferase domain"/>
    <property type="match status" value="1"/>
</dbReference>
<dbReference type="AlphaFoldDB" id="A0A6I3SMM6"/>
<evidence type="ECO:0000313" key="12">
    <source>
        <dbReference type="EMBL" id="MTV49985.1"/>
    </source>
</evidence>
<dbReference type="SUPFAM" id="SSF46767">
    <property type="entry name" value="Methylated DNA-protein cysteine methyltransferase, C-terminal domain"/>
    <property type="match status" value="1"/>
</dbReference>
<dbReference type="Pfam" id="PF01035">
    <property type="entry name" value="DNA_binding_1"/>
    <property type="match status" value="1"/>
</dbReference>
<feature type="domain" description="Methylguanine DNA methyltransferase ribonuclease-like" evidence="11">
    <location>
        <begin position="5"/>
        <end position="70"/>
    </location>
</feature>
<dbReference type="PANTHER" id="PTHR10815">
    <property type="entry name" value="METHYLATED-DNA--PROTEIN-CYSTEINE METHYLTRANSFERASE"/>
    <property type="match status" value="1"/>
</dbReference>
<keyword evidence="4 9" id="KW-0489">Methyltransferase</keyword>
<name>A0A6I3SMM6_HELMO</name>
<keyword evidence="7 9" id="KW-0234">DNA repair</keyword>
<dbReference type="Gene3D" id="3.30.160.70">
    <property type="entry name" value="Methylated DNA-protein cysteine methyltransferase domain"/>
    <property type="match status" value="1"/>
</dbReference>
<comment type="miscellaneous">
    <text evidence="9">This enzyme catalyzes only one turnover and therefore is not strictly catalytic. According to one definition, an enzyme is a biocatalyst that acts repeatedly and over many reaction cycles.</text>
</comment>
<comment type="subcellular location">
    <subcellularLocation>
        <location evidence="9">Cytoplasm</location>
    </subcellularLocation>
</comment>
<protein>
    <recommendedName>
        <fullName evidence="9">Methylated-DNA--protein-cysteine methyltransferase</fullName>
        <ecNumber evidence="9">2.1.1.63</ecNumber>
    </recommendedName>
    <alternativeName>
        <fullName evidence="9">6-O-methylguanine-DNA methyltransferase</fullName>
        <shortName evidence="9">MGMT</shortName>
    </alternativeName>
    <alternativeName>
        <fullName evidence="9">O-6-methylguanine-DNA-alkyltransferase</fullName>
    </alternativeName>
</protein>
<sequence length="165" mass="18153">MHRVCYPTAIGLLEIQGTDEGILSVLFLEEGATATENAKEATVPDCLIACRQQLDEYFRGTRRDFNVKLNPQGTQFQKQVWRKLPDIPFGQTASYKDIAEAVGNSKAVRAVGGANSQNPISIIVPCHRVIGSNGKLTGYAGGLWRKEWLLAHEQKVLTSPAECPR</sequence>
<proteinExistence type="inferred from homology"/>
<keyword evidence="5 9" id="KW-0808">Transferase</keyword>
<dbReference type="NCBIfam" id="TIGR00589">
    <property type="entry name" value="ogt"/>
    <property type="match status" value="1"/>
</dbReference>
<dbReference type="InterPro" id="IPR036217">
    <property type="entry name" value="MethylDNA_cys_MeTrfase_DNAb"/>
</dbReference>
<feature type="active site" description="Nucleophile; methyl group acceptor" evidence="9">
    <location>
        <position position="126"/>
    </location>
</feature>
<dbReference type="InterPro" id="IPR023546">
    <property type="entry name" value="MGMT"/>
</dbReference>
<evidence type="ECO:0000256" key="3">
    <source>
        <dbReference type="ARBA" id="ARBA00022490"/>
    </source>
</evidence>
<dbReference type="PANTHER" id="PTHR10815:SF13">
    <property type="entry name" value="METHYLATED-DNA--PROTEIN-CYSTEINE METHYLTRANSFERASE"/>
    <property type="match status" value="1"/>
</dbReference>
<evidence type="ECO:0000259" key="10">
    <source>
        <dbReference type="Pfam" id="PF01035"/>
    </source>
</evidence>
<comment type="catalytic activity">
    <reaction evidence="8 9">
        <text>a 6-O-methyl-2'-deoxyguanosine in DNA + L-cysteinyl-[protein] = S-methyl-L-cysteinyl-[protein] + a 2'-deoxyguanosine in DNA</text>
        <dbReference type="Rhea" id="RHEA:24000"/>
        <dbReference type="Rhea" id="RHEA-COMP:10131"/>
        <dbReference type="Rhea" id="RHEA-COMP:10132"/>
        <dbReference type="Rhea" id="RHEA-COMP:11367"/>
        <dbReference type="Rhea" id="RHEA-COMP:11368"/>
        <dbReference type="ChEBI" id="CHEBI:29950"/>
        <dbReference type="ChEBI" id="CHEBI:82612"/>
        <dbReference type="ChEBI" id="CHEBI:85445"/>
        <dbReference type="ChEBI" id="CHEBI:85448"/>
        <dbReference type="EC" id="2.1.1.63"/>
    </reaction>
</comment>
<organism evidence="12 13">
    <name type="scientific">Heliobacterium mobile</name>
    <name type="common">Heliobacillus mobilis</name>
    <dbReference type="NCBI Taxonomy" id="28064"/>
    <lineage>
        <taxon>Bacteria</taxon>
        <taxon>Bacillati</taxon>
        <taxon>Bacillota</taxon>
        <taxon>Clostridia</taxon>
        <taxon>Eubacteriales</taxon>
        <taxon>Heliobacteriaceae</taxon>
        <taxon>Heliobacterium</taxon>
    </lineage>
</organism>
<evidence type="ECO:0000313" key="13">
    <source>
        <dbReference type="Proteomes" id="UP000430670"/>
    </source>
</evidence>
<dbReference type="HAMAP" id="MF_00772">
    <property type="entry name" value="OGT"/>
    <property type="match status" value="1"/>
</dbReference>
<evidence type="ECO:0000256" key="2">
    <source>
        <dbReference type="ARBA" id="ARBA00008711"/>
    </source>
</evidence>
<dbReference type="Pfam" id="PF02870">
    <property type="entry name" value="Methyltransf_1N"/>
    <property type="match status" value="1"/>
</dbReference>
<keyword evidence="6 9" id="KW-0227">DNA damage</keyword>
<evidence type="ECO:0000256" key="9">
    <source>
        <dbReference type="HAMAP-Rule" id="MF_00772"/>
    </source>
</evidence>
<comment type="catalytic activity">
    <reaction evidence="1 9">
        <text>a 4-O-methyl-thymidine in DNA + L-cysteinyl-[protein] = a thymidine in DNA + S-methyl-L-cysteinyl-[protein]</text>
        <dbReference type="Rhea" id="RHEA:53428"/>
        <dbReference type="Rhea" id="RHEA-COMP:10131"/>
        <dbReference type="Rhea" id="RHEA-COMP:10132"/>
        <dbReference type="Rhea" id="RHEA-COMP:13555"/>
        <dbReference type="Rhea" id="RHEA-COMP:13556"/>
        <dbReference type="ChEBI" id="CHEBI:29950"/>
        <dbReference type="ChEBI" id="CHEBI:82612"/>
        <dbReference type="ChEBI" id="CHEBI:137386"/>
        <dbReference type="ChEBI" id="CHEBI:137387"/>
        <dbReference type="EC" id="2.1.1.63"/>
    </reaction>
</comment>
<comment type="caution">
    <text evidence="12">The sequence shown here is derived from an EMBL/GenBank/DDBJ whole genome shotgun (WGS) entry which is preliminary data.</text>
</comment>
<comment type="similarity">
    <text evidence="2 9">Belongs to the MGMT family.</text>
</comment>
<accession>A0A6I3SMM6</accession>